<sequence length="207" mass="22613">MAFFALFLLTCLAVDVTYAARAKPSNDIASPQVTNWGTWSTPSFCPSKEFVVGMQLRTEPDQGSGDDSALNAIRFLCARVPYNGGPETSTATPHDGFWGTWGKKFYCKNDEYAVGFQLRSEKDQGKGDDSAANNLRLLCGNIKNPKNIYTMLDQVEGDGMQWGDWTAVQTCPEMHVMCGLKVQVEEQQGSGDDSALNNLVASCCSLL</sequence>
<dbReference type="OrthoDB" id="6344411at2759"/>
<dbReference type="GO" id="GO:0005615">
    <property type="term" value="C:extracellular space"/>
    <property type="evidence" value="ECO:0007669"/>
    <property type="project" value="TreeGrafter"/>
</dbReference>
<dbReference type="SUPFAM" id="SSF51092">
    <property type="entry name" value="Vitelline membrane outer protein-I (VMO-I)"/>
    <property type="match status" value="1"/>
</dbReference>
<organism evidence="2 3">
    <name type="scientific">Hypsibius exemplaris</name>
    <name type="common">Freshwater tardigrade</name>
    <dbReference type="NCBI Taxonomy" id="2072580"/>
    <lineage>
        <taxon>Eukaryota</taxon>
        <taxon>Metazoa</taxon>
        <taxon>Ecdysozoa</taxon>
        <taxon>Tardigrada</taxon>
        <taxon>Eutardigrada</taxon>
        <taxon>Parachela</taxon>
        <taxon>Hypsibioidea</taxon>
        <taxon>Hypsibiidae</taxon>
        <taxon>Hypsibius</taxon>
    </lineage>
</organism>
<comment type="caution">
    <text evidence="2">The sequence shown here is derived from an EMBL/GenBank/DDBJ whole genome shotgun (WGS) entry which is preliminary data.</text>
</comment>
<dbReference type="InterPro" id="IPR005515">
    <property type="entry name" value="VOMI"/>
</dbReference>
<name>A0A9X6ND84_HYPEX</name>
<gene>
    <name evidence="2" type="ORF">BV898_16334</name>
</gene>
<feature type="chain" id="PRO_5040961645" evidence="1">
    <location>
        <begin position="20"/>
        <end position="207"/>
    </location>
</feature>
<dbReference type="Proteomes" id="UP000192578">
    <property type="component" value="Unassembled WGS sequence"/>
</dbReference>
<accession>A0A9X6ND84</accession>
<evidence type="ECO:0000313" key="3">
    <source>
        <dbReference type="Proteomes" id="UP000192578"/>
    </source>
</evidence>
<keyword evidence="1" id="KW-0732">Signal</keyword>
<protein>
    <submittedName>
        <fullName evidence="2">Vitelline membrane outer layer protein 1-like protein</fullName>
    </submittedName>
</protein>
<dbReference type="PANTHER" id="PTHR18841:SF0">
    <property type="entry name" value="VITELLINE MEMBRANE OUTER LAYER 1 HOMOLOG A-RELATED"/>
    <property type="match status" value="1"/>
</dbReference>
<proteinExistence type="predicted"/>
<keyword evidence="3" id="KW-1185">Reference proteome</keyword>
<evidence type="ECO:0000256" key="1">
    <source>
        <dbReference type="SAM" id="SignalP"/>
    </source>
</evidence>
<dbReference type="CDD" id="cd00220">
    <property type="entry name" value="VMO-I"/>
    <property type="match status" value="1"/>
</dbReference>
<dbReference type="Gene3D" id="2.100.10.20">
    <property type="entry name" value="Vitelline membrane outer layer protein I (VOMI)"/>
    <property type="match status" value="1"/>
</dbReference>
<feature type="signal peptide" evidence="1">
    <location>
        <begin position="1"/>
        <end position="19"/>
    </location>
</feature>
<dbReference type="InterPro" id="IPR036706">
    <property type="entry name" value="VOMI_sf"/>
</dbReference>
<dbReference type="EMBL" id="MTYJ01000242">
    <property type="protein sequence ID" value="OWA51872.1"/>
    <property type="molecule type" value="Genomic_DNA"/>
</dbReference>
<dbReference type="Pfam" id="PF03762">
    <property type="entry name" value="VOMI"/>
    <property type="match status" value="1"/>
</dbReference>
<reference evidence="3" key="1">
    <citation type="submission" date="2017-01" db="EMBL/GenBank/DDBJ databases">
        <title>Comparative genomics of anhydrobiosis in the tardigrade Hypsibius dujardini.</title>
        <authorList>
            <person name="Yoshida Y."/>
            <person name="Koutsovoulos G."/>
            <person name="Laetsch D."/>
            <person name="Stevens L."/>
            <person name="Kumar S."/>
            <person name="Horikawa D."/>
            <person name="Ishino K."/>
            <person name="Komine S."/>
            <person name="Tomita M."/>
            <person name="Blaxter M."/>
            <person name="Arakawa K."/>
        </authorList>
    </citation>
    <scope>NUCLEOTIDE SEQUENCE [LARGE SCALE GENOMIC DNA]</scope>
    <source>
        <strain evidence="3">Z151</strain>
    </source>
</reference>
<dbReference type="PANTHER" id="PTHR18841">
    <property type="entry name" value="VITELLINE MEMBRANE OUTER LAYER PROTEIN I-RELATED"/>
    <property type="match status" value="1"/>
</dbReference>
<evidence type="ECO:0000313" key="2">
    <source>
        <dbReference type="EMBL" id="OWA51872.1"/>
    </source>
</evidence>
<dbReference type="AlphaFoldDB" id="A0A9X6ND84"/>